<sequence length="78" mass="8259">MCYGTPDRGTRARDDSAVVLGENCCEKACVNTGGAQSCTENTGHTVDVEFDHEPLVERSAVGFGDGVNSQTSDEFASR</sequence>
<gene>
    <name evidence="1" type="ORF">BaRGS_00028665</name>
</gene>
<comment type="caution">
    <text evidence="1">The sequence shown here is derived from an EMBL/GenBank/DDBJ whole genome shotgun (WGS) entry which is preliminary data.</text>
</comment>
<proteinExistence type="predicted"/>
<evidence type="ECO:0000313" key="1">
    <source>
        <dbReference type="EMBL" id="KAK7480105.1"/>
    </source>
</evidence>
<accession>A0ABD0JZF4</accession>
<evidence type="ECO:0000313" key="2">
    <source>
        <dbReference type="Proteomes" id="UP001519460"/>
    </source>
</evidence>
<name>A0ABD0JZF4_9CAEN</name>
<feature type="non-terminal residue" evidence="1">
    <location>
        <position position="78"/>
    </location>
</feature>
<keyword evidence="2" id="KW-1185">Reference proteome</keyword>
<dbReference type="Proteomes" id="UP001519460">
    <property type="component" value="Unassembled WGS sequence"/>
</dbReference>
<dbReference type="AlphaFoldDB" id="A0ABD0JZF4"/>
<reference evidence="1 2" key="1">
    <citation type="journal article" date="2023" name="Sci. Data">
        <title>Genome assembly of the Korean intertidal mud-creeper Batillaria attramentaria.</title>
        <authorList>
            <person name="Patra A.K."/>
            <person name="Ho P.T."/>
            <person name="Jun S."/>
            <person name="Lee S.J."/>
            <person name="Kim Y."/>
            <person name="Won Y.J."/>
        </authorList>
    </citation>
    <scope>NUCLEOTIDE SEQUENCE [LARGE SCALE GENOMIC DNA]</scope>
    <source>
        <strain evidence="1">Wonlab-2016</strain>
    </source>
</reference>
<organism evidence="1 2">
    <name type="scientific">Batillaria attramentaria</name>
    <dbReference type="NCBI Taxonomy" id="370345"/>
    <lineage>
        <taxon>Eukaryota</taxon>
        <taxon>Metazoa</taxon>
        <taxon>Spiralia</taxon>
        <taxon>Lophotrochozoa</taxon>
        <taxon>Mollusca</taxon>
        <taxon>Gastropoda</taxon>
        <taxon>Caenogastropoda</taxon>
        <taxon>Sorbeoconcha</taxon>
        <taxon>Cerithioidea</taxon>
        <taxon>Batillariidae</taxon>
        <taxon>Batillaria</taxon>
    </lineage>
</organism>
<dbReference type="EMBL" id="JACVVK020000288">
    <property type="protein sequence ID" value="KAK7480105.1"/>
    <property type="molecule type" value="Genomic_DNA"/>
</dbReference>
<protein>
    <submittedName>
        <fullName evidence="1">Uncharacterized protein</fullName>
    </submittedName>
</protein>